<evidence type="ECO:0000313" key="1">
    <source>
        <dbReference type="EMBL" id="CAD1835934.1"/>
    </source>
</evidence>
<name>A0A6V7PYE5_ANACO</name>
<proteinExistence type="predicted"/>
<protein>
    <submittedName>
        <fullName evidence="1">Uncharacterized protein</fullName>
    </submittedName>
</protein>
<reference evidence="1" key="1">
    <citation type="submission" date="2020-07" db="EMBL/GenBank/DDBJ databases">
        <authorList>
            <person name="Lin J."/>
        </authorList>
    </citation>
    <scope>NUCLEOTIDE SEQUENCE</scope>
</reference>
<gene>
    <name evidence="1" type="ORF">CB5_LOCUS19145</name>
</gene>
<sequence length="217" mass="24138">MPWSSCDQEERMGGAEFDTSSIICGGLGTIKIPELSLTSNNGQDLPPEESGSLDTLRKISPIKQGILSHHDFIPQQRVSSFIIVWPYHIHGQKMFTPDSQGWKQLGGMMPSKRLSNVTQIVVLSSDIHDPSPRPLEPEVTTMKMRRLWSGRNNSLNQRDNPIACAKERRESGESALADRPRGIFSLALKKMITKDRKIAAEAAIGLAIVSSIHRNRK</sequence>
<dbReference type="AlphaFoldDB" id="A0A6V7PYE5"/>
<accession>A0A6V7PYE5</accession>
<dbReference type="EMBL" id="LR862153">
    <property type="protein sequence ID" value="CAD1835934.1"/>
    <property type="molecule type" value="Genomic_DNA"/>
</dbReference>
<organism evidence="1">
    <name type="scientific">Ananas comosus var. bracteatus</name>
    <name type="common">red pineapple</name>
    <dbReference type="NCBI Taxonomy" id="296719"/>
    <lineage>
        <taxon>Eukaryota</taxon>
        <taxon>Viridiplantae</taxon>
        <taxon>Streptophyta</taxon>
        <taxon>Embryophyta</taxon>
        <taxon>Tracheophyta</taxon>
        <taxon>Spermatophyta</taxon>
        <taxon>Magnoliopsida</taxon>
        <taxon>Liliopsida</taxon>
        <taxon>Poales</taxon>
        <taxon>Bromeliaceae</taxon>
        <taxon>Bromelioideae</taxon>
        <taxon>Ananas</taxon>
    </lineage>
</organism>